<feature type="compositionally biased region" description="Basic and acidic residues" evidence="1">
    <location>
        <begin position="7"/>
        <end position="29"/>
    </location>
</feature>
<feature type="compositionally biased region" description="Basic and acidic residues" evidence="1">
    <location>
        <begin position="156"/>
        <end position="176"/>
    </location>
</feature>
<dbReference type="AlphaFoldDB" id="A0A1V6PP46"/>
<evidence type="ECO:0000313" key="2">
    <source>
        <dbReference type="EMBL" id="OQD78798.1"/>
    </source>
</evidence>
<feature type="compositionally biased region" description="Polar residues" evidence="1">
    <location>
        <begin position="333"/>
        <end position="348"/>
    </location>
</feature>
<sequence length="348" mass="36794">MSNFMHKVKEAVTDHDKDTARGFQADRDNQGTSNAPATESGMGQNRSHGVGSNNPYGSGSAYRDSKFNDTQSSADPPRTGLGYQGSRSGDGYTNVNAGPHDSNLANKMDPRVDSDRDNRATNPNAGPYESRMGNKMDPRVDSDMDNRATNPNAGPHESRMGNKMDPRVDSDMDNRATRGTMNQPSNTSSGVSSGMDNSATRGGGGAMNPPSNMGSGGLDNHETTEDDYKKSTQENRSQTQPQPGDYGNNPLTSEESHNTSTQEHKSHSATSHAMPCQTGMQGEQGFDKPGLDNRVDSGFGGSAAGGSSYTSGAREPTGAQNDDPLNKLGGRVTRSSDQANAGNQRGGY</sequence>
<keyword evidence="3" id="KW-1185">Reference proteome</keyword>
<protein>
    <submittedName>
        <fullName evidence="2">Uncharacterized protein</fullName>
    </submittedName>
</protein>
<feature type="compositionally biased region" description="Basic and acidic residues" evidence="1">
    <location>
        <begin position="108"/>
        <end position="119"/>
    </location>
</feature>
<dbReference type="PANTHER" id="PTHR39606">
    <property type="entry name" value="SURFACE PROTEIN, PUTATIVE-RELATED"/>
    <property type="match status" value="1"/>
</dbReference>
<feature type="compositionally biased region" description="Polar residues" evidence="1">
    <location>
        <begin position="177"/>
        <end position="200"/>
    </location>
</feature>
<feature type="compositionally biased region" description="Basic and acidic residues" evidence="1">
    <location>
        <begin position="219"/>
        <end position="233"/>
    </location>
</feature>
<accession>A0A1V6PP46</accession>
<feature type="compositionally biased region" description="Basic and acidic residues" evidence="1">
    <location>
        <begin position="254"/>
        <end position="266"/>
    </location>
</feature>
<reference evidence="3" key="1">
    <citation type="journal article" date="2017" name="Nat. Microbiol.">
        <title>Global analysis of biosynthetic gene clusters reveals vast potential of secondary metabolite production in Penicillium species.</title>
        <authorList>
            <person name="Nielsen J.C."/>
            <person name="Grijseels S."/>
            <person name="Prigent S."/>
            <person name="Ji B."/>
            <person name="Dainat J."/>
            <person name="Nielsen K.F."/>
            <person name="Frisvad J.C."/>
            <person name="Workman M."/>
            <person name="Nielsen J."/>
        </authorList>
    </citation>
    <scope>NUCLEOTIDE SEQUENCE [LARGE SCALE GENOMIC DNA]</scope>
    <source>
        <strain evidence="3">IBT 31811</strain>
    </source>
</reference>
<feature type="compositionally biased region" description="Polar residues" evidence="1">
    <location>
        <begin position="85"/>
        <end position="96"/>
    </location>
</feature>
<evidence type="ECO:0000313" key="3">
    <source>
        <dbReference type="Proteomes" id="UP000191672"/>
    </source>
</evidence>
<gene>
    <name evidence="2" type="ORF">PENANT_c079G01610</name>
</gene>
<organism evidence="2 3">
    <name type="scientific">Penicillium antarcticum</name>
    <dbReference type="NCBI Taxonomy" id="416450"/>
    <lineage>
        <taxon>Eukaryota</taxon>
        <taxon>Fungi</taxon>
        <taxon>Dikarya</taxon>
        <taxon>Ascomycota</taxon>
        <taxon>Pezizomycotina</taxon>
        <taxon>Eurotiomycetes</taxon>
        <taxon>Eurotiomycetidae</taxon>
        <taxon>Eurotiales</taxon>
        <taxon>Aspergillaceae</taxon>
        <taxon>Penicillium</taxon>
    </lineage>
</organism>
<evidence type="ECO:0000256" key="1">
    <source>
        <dbReference type="SAM" id="MobiDB-lite"/>
    </source>
</evidence>
<proteinExistence type="predicted"/>
<dbReference type="Proteomes" id="UP000191672">
    <property type="component" value="Unassembled WGS sequence"/>
</dbReference>
<comment type="caution">
    <text evidence="2">The sequence shown here is derived from an EMBL/GenBank/DDBJ whole genome shotgun (WGS) entry which is preliminary data.</text>
</comment>
<dbReference type="STRING" id="416450.A0A1V6PP46"/>
<feature type="compositionally biased region" description="Polar residues" evidence="1">
    <location>
        <begin position="30"/>
        <end position="57"/>
    </location>
</feature>
<dbReference type="EMBL" id="MDYN01000079">
    <property type="protein sequence ID" value="OQD78798.1"/>
    <property type="molecule type" value="Genomic_DNA"/>
</dbReference>
<dbReference type="PANTHER" id="PTHR39606:SF1">
    <property type="entry name" value="CELL SURFACE PROTEIN"/>
    <property type="match status" value="1"/>
</dbReference>
<dbReference type="OrthoDB" id="2590867at2759"/>
<feature type="compositionally biased region" description="Basic and acidic residues" evidence="1">
    <location>
        <begin position="285"/>
        <end position="295"/>
    </location>
</feature>
<feature type="compositionally biased region" description="Basic and acidic residues" evidence="1">
    <location>
        <begin position="132"/>
        <end position="146"/>
    </location>
</feature>
<name>A0A1V6PP46_9EURO</name>
<feature type="region of interest" description="Disordered" evidence="1">
    <location>
        <begin position="1"/>
        <end position="348"/>
    </location>
</feature>